<dbReference type="Proteomes" id="UP000192257">
    <property type="component" value="Unassembled WGS sequence"/>
</dbReference>
<comment type="caution">
    <text evidence="2">The sequence shown here is derived from an EMBL/GenBank/DDBJ whole genome shotgun (WGS) entry which is preliminary data.</text>
</comment>
<reference evidence="2 3" key="1">
    <citation type="submission" date="2017-03" db="EMBL/GenBank/DDBJ databases">
        <title>An alternative strategy for trypanosome survival in the mammalian bloodstream revealed through genome and transcriptome analysis of the ubiquitous bovine parasite Trypanosoma (Megatrypanum) theileri.</title>
        <authorList>
            <person name="Kelly S."/>
            <person name="Ivens A."/>
            <person name="Mott A."/>
            <person name="O'Neill E."/>
            <person name="Emms D."/>
            <person name="Macleod O."/>
            <person name="Voorheis P."/>
            <person name="Matthews J."/>
            <person name="Matthews K."/>
            <person name="Carrington M."/>
        </authorList>
    </citation>
    <scope>NUCLEOTIDE SEQUENCE [LARGE SCALE GENOMIC DNA]</scope>
    <source>
        <strain evidence="2">Edinburgh</strain>
    </source>
</reference>
<evidence type="ECO:0000313" key="3">
    <source>
        <dbReference type="Proteomes" id="UP000192257"/>
    </source>
</evidence>
<accession>A0A1X0NMF0</accession>
<name>A0A1X0NMF0_9TRYP</name>
<evidence type="ECO:0000313" key="2">
    <source>
        <dbReference type="EMBL" id="ORC85300.1"/>
    </source>
</evidence>
<feature type="region of interest" description="Disordered" evidence="1">
    <location>
        <begin position="62"/>
        <end position="124"/>
    </location>
</feature>
<organism evidence="2 3">
    <name type="scientific">Trypanosoma theileri</name>
    <dbReference type="NCBI Taxonomy" id="67003"/>
    <lineage>
        <taxon>Eukaryota</taxon>
        <taxon>Discoba</taxon>
        <taxon>Euglenozoa</taxon>
        <taxon>Kinetoplastea</taxon>
        <taxon>Metakinetoplastina</taxon>
        <taxon>Trypanosomatida</taxon>
        <taxon>Trypanosomatidae</taxon>
        <taxon>Trypanosoma</taxon>
    </lineage>
</organism>
<dbReference type="EMBL" id="NBCO01000036">
    <property type="protein sequence ID" value="ORC85300.1"/>
    <property type="molecule type" value="Genomic_DNA"/>
</dbReference>
<dbReference type="PANTHER" id="PTHR40744:SF1">
    <property type="entry name" value="SODIUM STIBOGLUCONATE RESISTANCE PROTEIN"/>
    <property type="match status" value="1"/>
</dbReference>
<feature type="region of interest" description="Disordered" evidence="1">
    <location>
        <begin position="308"/>
        <end position="360"/>
    </location>
</feature>
<dbReference type="PANTHER" id="PTHR40744">
    <property type="entry name" value="SODIUM STIBOGLUCONATE RESISTANCE PROTEIN-RELATED"/>
    <property type="match status" value="1"/>
</dbReference>
<feature type="compositionally biased region" description="Polar residues" evidence="1">
    <location>
        <begin position="339"/>
        <end position="354"/>
    </location>
</feature>
<dbReference type="VEuPathDB" id="TriTrypDB:TM35_000361600"/>
<feature type="compositionally biased region" description="Basic and acidic residues" evidence="1">
    <location>
        <begin position="62"/>
        <end position="73"/>
    </location>
</feature>
<protein>
    <submittedName>
        <fullName evidence="2">Sodium stibogluconate resistance protein</fullName>
    </submittedName>
</protein>
<dbReference type="GeneID" id="39989125"/>
<sequence length="532" mass="60307">MGSGASAEEHRHSRLFREGYKALLEGRYTYAEIYYDQAIERHEGHAFWSRIDNFIEWERKPDKGERKKVDGKNESSTTAPPSRDEQQSSSQQEQEEKKEEDDVIKPTDEEMSDGEGKEMEEQSNVLEFPLDGRLITVLEYLQLRADIADSYMLAGRLEEAAPHVDYISIHTEAAMRCLQIARDKAAGEENNGGNANPLDNLNAGGNQRRPRLGMMTEDPERDSILDCLDQHLRLHWVSSTANGVYIAFERFRGGQGEKKRKKELDAAVLTCLRVEEALFNFARRRAKSLTNAVVLSFLEALIEDLDADSSCSSEPEERNSKRTKSKNKLRGGSVDETPNKGNNTSVSNNKSMGNRSMADASVMEPKEAVNPMIIRLQILPDRKMMCRSVPAPQQGAALRHVPWMDEEIRRVVPGTNYHLEIQCGMVDDKRKKQLQKRALKFIVQTKCDYNDRVLLGKSFDEENALLLFPVLLIQADVQLELGAATKGIQALDLVDKLATQLYGMESLERQSLMRRVTECRKRGGALFMMFED</sequence>
<evidence type="ECO:0000256" key="1">
    <source>
        <dbReference type="SAM" id="MobiDB-lite"/>
    </source>
</evidence>
<feature type="compositionally biased region" description="Basic and acidic residues" evidence="1">
    <location>
        <begin position="103"/>
        <end position="120"/>
    </location>
</feature>
<keyword evidence="3" id="KW-1185">Reference proteome</keyword>
<dbReference type="RefSeq" id="XP_028879366.1">
    <property type="nucleotide sequence ID" value="XM_029029345.1"/>
</dbReference>
<proteinExistence type="predicted"/>
<feature type="region of interest" description="Disordered" evidence="1">
    <location>
        <begin position="187"/>
        <end position="206"/>
    </location>
</feature>
<dbReference type="AlphaFoldDB" id="A0A1X0NMF0"/>
<dbReference type="OrthoDB" id="251507at2759"/>
<gene>
    <name evidence="2" type="ORF">TM35_000361600</name>
</gene>